<gene>
    <name evidence="11" type="primary">fni</name>
    <name evidence="13" type="ORF">DYI25_09685</name>
</gene>
<comment type="caution">
    <text evidence="11">Lacks conserved residue(s) required for the propagation of feature annotation.</text>
</comment>
<evidence type="ECO:0000256" key="11">
    <source>
        <dbReference type="HAMAP-Rule" id="MF_00354"/>
    </source>
</evidence>
<evidence type="ECO:0000256" key="7">
    <source>
        <dbReference type="ARBA" id="ARBA00022857"/>
    </source>
</evidence>
<evidence type="ECO:0000256" key="3">
    <source>
        <dbReference type="ARBA" id="ARBA00022630"/>
    </source>
</evidence>
<dbReference type="SUPFAM" id="SSF51395">
    <property type="entry name" value="FMN-linked oxidoreductases"/>
    <property type="match status" value="1"/>
</dbReference>
<keyword evidence="3 11" id="KW-0285">Flavoprotein</keyword>
<comment type="catalytic activity">
    <reaction evidence="11">
        <text>isopentenyl diphosphate = dimethylallyl diphosphate</text>
        <dbReference type="Rhea" id="RHEA:23284"/>
        <dbReference type="ChEBI" id="CHEBI:57623"/>
        <dbReference type="ChEBI" id="CHEBI:128769"/>
        <dbReference type="EC" id="5.3.3.2"/>
    </reaction>
</comment>
<dbReference type="AlphaFoldDB" id="A0A944CLG3"/>
<feature type="binding site" evidence="11">
    <location>
        <begin position="62"/>
        <end position="64"/>
    </location>
    <ligand>
        <name>FMN</name>
        <dbReference type="ChEBI" id="CHEBI:58210"/>
    </ligand>
</feature>
<keyword evidence="14" id="KW-1185">Reference proteome</keyword>
<dbReference type="CDD" id="cd02811">
    <property type="entry name" value="IDI-2_FMN"/>
    <property type="match status" value="1"/>
</dbReference>
<evidence type="ECO:0000256" key="2">
    <source>
        <dbReference type="ARBA" id="ARBA00022490"/>
    </source>
</evidence>
<proteinExistence type="inferred from homology"/>
<name>A0A944CLG3_9BACI</name>
<dbReference type="PANTHER" id="PTHR43665:SF1">
    <property type="entry name" value="ISOPENTENYL-DIPHOSPHATE DELTA-ISOMERASE"/>
    <property type="match status" value="1"/>
</dbReference>
<comment type="cofactor">
    <cofactor evidence="1 11">
        <name>FMN</name>
        <dbReference type="ChEBI" id="CHEBI:58210"/>
    </cofactor>
</comment>
<evidence type="ECO:0000313" key="13">
    <source>
        <dbReference type="EMBL" id="MBS8264707.1"/>
    </source>
</evidence>
<dbReference type="NCBIfam" id="TIGR02151">
    <property type="entry name" value="IPP_isom_2"/>
    <property type="match status" value="1"/>
</dbReference>
<evidence type="ECO:0000256" key="1">
    <source>
        <dbReference type="ARBA" id="ARBA00001917"/>
    </source>
</evidence>
<keyword evidence="8 11" id="KW-0414">Isoprene biosynthesis</keyword>
<dbReference type="InterPro" id="IPR011179">
    <property type="entry name" value="IPdP_isomerase"/>
</dbReference>
<dbReference type="HAMAP" id="MF_00354">
    <property type="entry name" value="Idi_2"/>
    <property type="match status" value="1"/>
</dbReference>
<reference evidence="13 14" key="1">
    <citation type="journal article" date="2021" name="Microorganisms">
        <title>Bacterial Dimethylsulfoniopropionate Biosynthesis in the East China Sea.</title>
        <authorList>
            <person name="Liu J."/>
            <person name="Zhang Y."/>
            <person name="Liu J."/>
            <person name="Zhong H."/>
            <person name="Williams B.T."/>
            <person name="Zheng Y."/>
            <person name="Curson A.R.J."/>
            <person name="Sun C."/>
            <person name="Sun H."/>
            <person name="Song D."/>
            <person name="Wagner Mackenzie B."/>
            <person name="Bermejo Martinez A."/>
            <person name="Todd J.D."/>
            <person name="Zhang X.H."/>
        </authorList>
    </citation>
    <scope>NUCLEOTIDE SEQUENCE [LARGE SCALE GENOMIC DNA]</scope>
    <source>
        <strain evidence="13 14">ESS08</strain>
    </source>
</reference>
<dbReference type="InterPro" id="IPR000262">
    <property type="entry name" value="FMN-dep_DH"/>
</dbReference>
<comment type="subunit">
    <text evidence="10 11">Homooctamer. Dimer of tetramers.</text>
</comment>
<dbReference type="GO" id="GO:0005737">
    <property type="term" value="C:cytoplasm"/>
    <property type="evidence" value="ECO:0007669"/>
    <property type="project" value="UniProtKB-SubCell"/>
</dbReference>
<comment type="caution">
    <text evidence="13">The sequence shown here is derived from an EMBL/GenBank/DDBJ whole genome shotgun (WGS) entry which is preliminary data.</text>
</comment>
<dbReference type="Gene3D" id="3.20.20.70">
    <property type="entry name" value="Aldolase class I"/>
    <property type="match status" value="1"/>
</dbReference>
<comment type="cofactor">
    <cofactor evidence="11">
        <name>NADPH</name>
        <dbReference type="ChEBI" id="CHEBI:57783"/>
    </cofactor>
</comment>
<comment type="subcellular location">
    <subcellularLocation>
        <location evidence="11">Cytoplasm</location>
    </subcellularLocation>
</comment>
<dbReference type="Proteomes" id="UP000761411">
    <property type="component" value="Unassembled WGS sequence"/>
</dbReference>
<comment type="function">
    <text evidence="11">Involved in the biosynthesis of isoprenoids. Catalyzes the 1,3-allylic rearrangement of the homoallylic substrate isopentenyl (IPP) to its allylic isomer, dimethylallyl diphosphate (DMAPP).</text>
</comment>
<protein>
    <recommendedName>
        <fullName evidence="11">Isopentenyl-diphosphate delta-isomerase</fullName>
        <shortName evidence="11">IPP isomerase</shortName>
        <ecNumber evidence="11">5.3.3.2</ecNumber>
    </recommendedName>
    <alternativeName>
        <fullName evidence="11">Isopentenyl diphosphate:dimethylallyl diphosphate isomerase</fullName>
    </alternativeName>
    <alternativeName>
        <fullName evidence="11">Isopentenyl pyrophosphate isomerase</fullName>
    </alternativeName>
    <alternativeName>
        <fullName evidence="11">Type 2 isopentenyl diphosphate isomerase</fullName>
        <shortName evidence="11">IDI-2</shortName>
    </alternativeName>
</protein>
<feature type="binding site" evidence="11">
    <location>
        <position position="214"/>
    </location>
    <ligand>
        <name>FMN</name>
        <dbReference type="ChEBI" id="CHEBI:58210"/>
    </ligand>
</feature>
<dbReference type="Pfam" id="PF01070">
    <property type="entry name" value="FMN_dh"/>
    <property type="match status" value="1"/>
</dbReference>
<dbReference type="SMART" id="SM01240">
    <property type="entry name" value="IMPDH"/>
    <property type="match status" value="1"/>
</dbReference>
<keyword evidence="6 11" id="KW-0460">Magnesium</keyword>
<evidence type="ECO:0000259" key="12">
    <source>
        <dbReference type="Pfam" id="PF01070"/>
    </source>
</evidence>
<keyword evidence="7 11" id="KW-0521">NADP</keyword>
<comment type="cofactor">
    <cofactor evidence="11">
        <name>Mg(2+)</name>
        <dbReference type="ChEBI" id="CHEBI:18420"/>
    </cofactor>
</comment>
<feature type="binding site" evidence="11">
    <location>
        <begin position="6"/>
        <end position="7"/>
    </location>
    <ligand>
        <name>substrate</name>
    </ligand>
</feature>
<organism evidence="13 14">
    <name type="scientific">Mesobacillus boroniphilus</name>
    <dbReference type="NCBI Taxonomy" id="308892"/>
    <lineage>
        <taxon>Bacteria</taxon>
        <taxon>Bacillati</taxon>
        <taxon>Bacillota</taxon>
        <taxon>Bacilli</taxon>
        <taxon>Bacillales</taxon>
        <taxon>Bacillaceae</taxon>
        <taxon>Mesobacillus</taxon>
    </lineage>
</organism>
<sequence length="352" mass="38105">MSRSKRKWDHIQYALETGQKRLTGFDDIKFVNQSLPGSNLDSVKLETKIGELSLSSPILINAMTGGGGERTYRINRELAIAARETGSAIAVGSQMAALKDPAERRSYEVVREMNPEGIILANLGSEATTGQAKAAIDMIQADGLQIHLNVVQELTMPEGDRSFAGALKRIIEIQQIVGIPVIVKEVGFGISAETADALVSAGIRYVDVGGFGGTNFAEIENKRRDRLLTFFEDWGIPTAASIIETKSASQELSVIASGGMQSSLDIVKALATGADGAAMAGYLLKTLMENGTEELIQEIQMMKNEIAVIMTAVGVHTIEELKSVPLVISGDTHHWLDQRGIDTKTFARRRKF</sequence>
<feature type="binding site" evidence="11">
    <location>
        <position position="122"/>
    </location>
    <ligand>
        <name>FMN</name>
        <dbReference type="ChEBI" id="CHEBI:58210"/>
    </ligand>
</feature>
<dbReference type="GO" id="GO:0008299">
    <property type="term" value="P:isoprenoid biosynthetic process"/>
    <property type="evidence" value="ECO:0007669"/>
    <property type="project" value="UniProtKB-UniRule"/>
</dbReference>
<evidence type="ECO:0000256" key="6">
    <source>
        <dbReference type="ARBA" id="ARBA00022842"/>
    </source>
</evidence>
<dbReference type="EMBL" id="QTKX01000001">
    <property type="protein sequence ID" value="MBS8264707.1"/>
    <property type="molecule type" value="Genomic_DNA"/>
</dbReference>
<evidence type="ECO:0000256" key="5">
    <source>
        <dbReference type="ARBA" id="ARBA00022723"/>
    </source>
</evidence>
<comment type="similarity">
    <text evidence="11">Belongs to the IPP isomerase type 2 family.</text>
</comment>
<keyword evidence="5 11" id="KW-0479">Metal-binding</keyword>
<feature type="binding site" evidence="11">
    <location>
        <position position="153"/>
    </location>
    <ligand>
        <name>Mg(2+)</name>
        <dbReference type="ChEBI" id="CHEBI:18420"/>
    </ligand>
</feature>
<feature type="binding site" evidence="11">
    <location>
        <position position="184"/>
    </location>
    <ligand>
        <name>FMN</name>
        <dbReference type="ChEBI" id="CHEBI:58210"/>
    </ligand>
</feature>
<evidence type="ECO:0000256" key="8">
    <source>
        <dbReference type="ARBA" id="ARBA00023229"/>
    </source>
</evidence>
<dbReference type="GO" id="GO:0010181">
    <property type="term" value="F:FMN binding"/>
    <property type="evidence" value="ECO:0007669"/>
    <property type="project" value="UniProtKB-UniRule"/>
</dbReference>
<keyword evidence="9 11" id="KW-0413">Isomerase</keyword>
<keyword evidence="4 11" id="KW-0288">FMN</keyword>
<keyword evidence="2 11" id="KW-0963">Cytoplasm</keyword>
<dbReference type="PANTHER" id="PTHR43665">
    <property type="entry name" value="ISOPENTENYL-DIPHOSPHATE DELTA-ISOMERASE"/>
    <property type="match status" value="1"/>
</dbReference>
<evidence type="ECO:0000313" key="14">
    <source>
        <dbReference type="Proteomes" id="UP000761411"/>
    </source>
</evidence>
<evidence type="ECO:0000256" key="10">
    <source>
        <dbReference type="ARBA" id="ARBA00025810"/>
    </source>
</evidence>
<evidence type="ECO:0000256" key="4">
    <source>
        <dbReference type="ARBA" id="ARBA00022643"/>
    </source>
</evidence>
<feature type="binding site" evidence="11">
    <location>
        <begin position="280"/>
        <end position="281"/>
    </location>
    <ligand>
        <name>FMN</name>
        <dbReference type="ChEBI" id="CHEBI:58210"/>
    </ligand>
</feature>
<accession>A0A944CLG3</accession>
<feature type="binding site" evidence="11">
    <location>
        <position position="93"/>
    </location>
    <ligand>
        <name>FMN</name>
        <dbReference type="ChEBI" id="CHEBI:58210"/>
    </ligand>
</feature>
<dbReference type="PIRSF" id="PIRSF003314">
    <property type="entry name" value="IPP_isomerase"/>
    <property type="match status" value="1"/>
</dbReference>
<dbReference type="InterPro" id="IPR013785">
    <property type="entry name" value="Aldolase_TIM"/>
</dbReference>
<feature type="domain" description="FMN-dependent dehydrogenase" evidence="12">
    <location>
        <begin position="167"/>
        <end position="323"/>
    </location>
</feature>
<dbReference type="GO" id="GO:0070402">
    <property type="term" value="F:NADPH binding"/>
    <property type="evidence" value="ECO:0007669"/>
    <property type="project" value="UniProtKB-UniRule"/>
</dbReference>
<evidence type="ECO:0000256" key="9">
    <source>
        <dbReference type="ARBA" id="ARBA00023235"/>
    </source>
</evidence>
<dbReference type="GO" id="GO:0000287">
    <property type="term" value="F:magnesium ion binding"/>
    <property type="evidence" value="ECO:0007669"/>
    <property type="project" value="UniProtKB-UniRule"/>
</dbReference>
<dbReference type="GO" id="GO:0016491">
    <property type="term" value="F:oxidoreductase activity"/>
    <property type="evidence" value="ECO:0007669"/>
    <property type="project" value="InterPro"/>
</dbReference>
<dbReference type="GO" id="GO:0004452">
    <property type="term" value="F:isopentenyl-diphosphate delta-isomerase activity"/>
    <property type="evidence" value="ECO:0007669"/>
    <property type="project" value="UniProtKB-UniRule"/>
</dbReference>
<dbReference type="RefSeq" id="WP_213368271.1">
    <property type="nucleotide sequence ID" value="NZ_QTKX01000001.1"/>
</dbReference>
<feature type="binding site" evidence="11">
    <location>
        <position position="152"/>
    </location>
    <ligand>
        <name>substrate</name>
    </ligand>
</feature>
<dbReference type="EC" id="5.3.3.2" evidence="11"/>